<dbReference type="SUPFAM" id="SSF48029">
    <property type="entry name" value="FliG"/>
    <property type="match status" value="2"/>
</dbReference>
<dbReference type="PATRIC" id="fig|301148.3.peg.1797"/>
<dbReference type="Pfam" id="PF14842">
    <property type="entry name" value="FliG_N"/>
    <property type="match status" value="1"/>
</dbReference>
<dbReference type="NCBIfam" id="TIGR00207">
    <property type="entry name" value="fliG"/>
    <property type="match status" value="1"/>
</dbReference>
<keyword evidence="6" id="KW-0145">Chemotaxis</keyword>
<evidence type="ECO:0000256" key="6">
    <source>
        <dbReference type="ARBA" id="ARBA00022500"/>
    </source>
</evidence>
<evidence type="ECO:0000256" key="2">
    <source>
        <dbReference type="ARBA" id="ARBA00004413"/>
    </source>
</evidence>
<feature type="domain" description="Flagellar motor switch protein FliG N-terminal" evidence="12">
    <location>
        <begin position="6"/>
        <end position="109"/>
    </location>
</feature>
<accession>A0A150LAS7</accession>
<evidence type="ECO:0000256" key="5">
    <source>
        <dbReference type="ARBA" id="ARBA00022475"/>
    </source>
</evidence>
<dbReference type="EMBL" id="QEWE01000014">
    <property type="protein sequence ID" value="REJ29507.1"/>
    <property type="molecule type" value="Genomic_DNA"/>
</dbReference>
<keyword evidence="7" id="KW-0283">Flagellar rotation</keyword>
<evidence type="ECO:0000259" key="11">
    <source>
        <dbReference type="Pfam" id="PF14841"/>
    </source>
</evidence>
<dbReference type="PIRSF" id="PIRSF003161">
    <property type="entry name" value="FliG"/>
    <property type="match status" value="1"/>
</dbReference>
<dbReference type="Pfam" id="PF14841">
    <property type="entry name" value="FliG_M"/>
    <property type="match status" value="1"/>
</dbReference>
<dbReference type="FunFam" id="1.10.220.30:FF:000005">
    <property type="entry name" value="Flagellar motor switch protein FliG"/>
    <property type="match status" value="1"/>
</dbReference>
<dbReference type="InterPro" id="IPR023087">
    <property type="entry name" value="Flg_Motor_Flig_C"/>
</dbReference>
<dbReference type="PANTHER" id="PTHR30534:SF0">
    <property type="entry name" value="FLAGELLAR MOTOR SWITCH PROTEIN FLIG"/>
    <property type="match status" value="1"/>
</dbReference>
<dbReference type="STRING" id="301148.B4135_3751"/>
<evidence type="ECO:0000313" key="15">
    <source>
        <dbReference type="Proteomes" id="UP000075683"/>
    </source>
</evidence>
<keyword evidence="14" id="KW-0969">Cilium</keyword>
<dbReference type="Proteomes" id="UP000257014">
    <property type="component" value="Unassembled WGS sequence"/>
</dbReference>
<dbReference type="InterPro" id="IPR000090">
    <property type="entry name" value="Flg_Motor_Flig"/>
</dbReference>
<dbReference type="OrthoDB" id="9780302at2"/>
<evidence type="ECO:0000256" key="3">
    <source>
        <dbReference type="ARBA" id="ARBA00010299"/>
    </source>
</evidence>
<dbReference type="InterPro" id="IPR028263">
    <property type="entry name" value="FliG_N"/>
</dbReference>
<dbReference type="RefSeq" id="WP_020156259.1">
    <property type="nucleotide sequence ID" value="NZ_JBAIZG010000041.1"/>
</dbReference>
<comment type="subcellular location">
    <subcellularLocation>
        <location evidence="1">Bacterial flagellum basal body</location>
    </subcellularLocation>
    <subcellularLocation>
        <location evidence="2">Cell membrane</location>
        <topology evidence="2">Peripheral membrane protein</topology>
        <orientation evidence="2">Cytoplasmic side</orientation>
    </subcellularLocation>
</comment>
<keyword evidence="8" id="KW-0472">Membrane</keyword>
<dbReference type="EMBL" id="LQYT01000130">
    <property type="protein sequence ID" value="KYD09427.1"/>
    <property type="molecule type" value="Genomic_DNA"/>
</dbReference>
<dbReference type="InterPro" id="IPR032779">
    <property type="entry name" value="FliG_M"/>
</dbReference>
<dbReference type="PANTHER" id="PTHR30534">
    <property type="entry name" value="FLAGELLAR MOTOR SWITCH PROTEIN FLIG"/>
    <property type="match status" value="1"/>
</dbReference>
<evidence type="ECO:0000259" key="12">
    <source>
        <dbReference type="Pfam" id="PF14842"/>
    </source>
</evidence>
<sequence length="336" mass="37698">MVKTKELTGKQKAAILLISLGPDVSASIYKYLTEEEIEKLTLEISSIKKVESQKKDEVVNEFYHLAVAQDYIAQGGIGYAKMVLEKALGPDQAAAIINRLTSTLQVRPFDFARKTDPNQILNFIQNEHPQTIALVLSYLEPNQAAQILSNLPQEMQADVAKRIALMDSTSPEVIYEVEQILEQKLSATFTHDYTKTGGIEAVVDVLNGVDRSTERTILDTLAEQDPELAEEIKKRMFVFEDIVTLDNRAIQLVIRDCDNDDLLLALKVASDEVKEVIFKNMSKRMSETFKQEMEIMGPVRLRDVEEAQSRIVSVIRRLEESGEIVIARGGGDDIIV</sequence>
<dbReference type="GO" id="GO:0003774">
    <property type="term" value="F:cytoskeletal motor activity"/>
    <property type="evidence" value="ECO:0007669"/>
    <property type="project" value="InterPro"/>
</dbReference>
<dbReference type="Gene3D" id="1.10.220.30">
    <property type="match status" value="3"/>
</dbReference>
<dbReference type="GO" id="GO:0071973">
    <property type="term" value="P:bacterial-type flagellum-dependent cell motility"/>
    <property type="evidence" value="ECO:0007669"/>
    <property type="project" value="InterPro"/>
</dbReference>
<dbReference type="FunFam" id="1.10.220.30:FF:000001">
    <property type="entry name" value="Flagellar motor switch protein FliG"/>
    <property type="match status" value="1"/>
</dbReference>
<dbReference type="GO" id="GO:0009425">
    <property type="term" value="C:bacterial-type flagellum basal body"/>
    <property type="evidence" value="ECO:0007669"/>
    <property type="project" value="UniProtKB-SubCell"/>
</dbReference>
<reference evidence="14 16" key="2">
    <citation type="submission" date="2018-03" db="EMBL/GenBank/DDBJ databases">
        <authorList>
            <person name="Keele B.F."/>
        </authorList>
    </citation>
    <scope>NUCLEOTIDE SEQUENCE [LARGE SCALE GENOMIC DNA]</scope>
    <source>
        <strain evidence="14">ZCTH4_d</strain>
    </source>
</reference>
<dbReference type="GO" id="GO:0006935">
    <property type="term" value="P:chemotaxis"/>
    <property type="evidence" value="ECO:0007669"/>
    <property type="project" value="UniProtKB-KW"/>
</dbReference>
<comment type="caution">
    <text evidence="13">The sequence shown here is derived from an EMBL/GenBank/DDBJ whole genome shotgun (WGS) entry which is preliminary data.</text>
</comment>
<evidence type="ECO:0000313" key="16">
    <source>
        <dbReference type="Proteomes" id="UP000257014"/>
    </source>
</evidence>
<dbReference type="InterPro" id="IPR011002">
    <property type="entry name" value="FliG_a-hlx"/>
</dbReference>
<dbReference type="GO" id="GO:0005886">
    <property type="term" value="C:plasma membrane"/>
    <property type="evidence" value="ECO:0007669"/>
    <property type="project" value="UniProtKB-SubCell"/>
</dbReference>
<protein>
    <recommendedName>
        <fullName evidence="4">Flagellar motor switch protein FliG</fullName>
    </recommendedName>
</protein>
<keyword evidence="9" id="KW-0975">Bacterial flagellum</keyword>
<evidence type="ECO:0000256" key="9">
    <source>
        <dbReference type="ARBA" id="ARBA00023143"/>
    </source>
</evidence>
<reference evidence="13 15" key="1">
    <citation type="submission" date="2016-01" db="EMBL/GenBank/DDBJ databases">
        <title>Draft Genome Sequences of Seven Thermophilic Sporeformers Isolated from Foods.</title>
        <authorList>
            <person name="Berendsen E.M."/>
            <person name="Wells-Bennik M.H."/>
            <person name="Krawcyk A.O."/>
            <person name="De Jong A."/>
            <person name="Holsappel S."/>
            <person name="Eijlander R.T."/>
            <person name="Kuipers O.P."/>
        </authorList>
    </citation>
    <scope>NUCLEOTIDE SEQUENCE [LARGE SCALE GENOMIC DNA]</scope>
    <source>
        <strain evidence="13 15">B4135</strain>
    </source>
</reference>
<organism evidence="13 15">
    <name type="scientific">Caldibacillus debilis</name>
    <dbReference type="NCBI Taxonomy" id="301148"/>
    <lineage>
        <taxon>Bacteria</taxon>
        <taxon>Bacillati</taxon>
        <taxon>Bacillota</taxon>
        <taxon>Bacilli</taxon>
        <taxon>Bacillales</taxon>
        <taxon>Bacillaceae</taxon>
        <taxon>Caldibacillus</taxon>
    </lineage>
</organism>
<keyword evidence="14" id="KW-0966">Cell projection</keyword>
<dbReference type="Pfam" id="PF01706">
    <property type="entry name" value="FliG_C"/>
    <property type="match status" value="1"/>
</dbReference>
<evidence type="ECO:0000256" key="1">
    <source>
        <dbReference type="ARBA" id="ARBA00004117"/>
    </source>
</evidence>
<dbReference type="AlphaFoldDB" id="A0A150LAS7"/>
<keyword evidence="14" id="KW-0282">Flagellum</keyword>
<evidence type="ECO:0000256" key="7">
    <source>
        <dbReference type="ARBA" id="ARBA00022779"/>
    </source>
</evidence>
<feature type="domain" description="Flagellar motor switch protein FliG middle" evidence="11">
    <location>
        <begin position="117"/>
        <end position="190"/>
    </location>
</feature>
<evidence type="ECO:0000259" key="10">
    <source>
        <dbReference type="Pfam" id="PF01706"/>
    </source>
</evidence>
<feature type="domain" description="Flagellar motor switch protein FliG C-terminal" evidence="10">
    <location>
        <begin position="220"/>
        <end position="326"/>
    </location>
</feature>
<dbReference type="Proteomes" id="UP000075683">
    <property type="component" value="Unassembled WGS sequence"/>
</dbReference>
<evidence type="ECO:0000313" key="14">
    <source>
        <dbReference type="EMBL" id="REJ29507.1"/>
    </source>
</evidence>
<gene>
    <name evidence="13" type="ORF">B4135_3751</name>
    <name evidence="14" type="ORF">C6P37_06085</name>
</gene>
<dbReference type="PRINTS" id="PR00954">
    <property type="entry name" value="FLGMOTORFLIG"/>
</dbReference>
<proteinExistence type="inferred from homology"/>
<name>A0A150LAS7_9BACI</name>
<comment type="similarity">
    <text evidence="3">Belongs to the FliG family.</text>
</comment>
<evidence type="ECO:0000313" key="13">
    <source>
        <dbReference type="EMBL" id="KYD09427.1"/>
    </source>
</evidence>
<keyword evidence="5" id="KW-1003">Cell membrane</keyword>
<evidence type="ECO:0000256" key="4">
    <source>
        <dbReference type="ARBA" id="ARBA00021870"/>
    </source>
</evidence>
<evidence type="ECO:0000256" key="8">
    <source>
        <dbReference type="ARBA" id="ARBA00023136"/>
    </source>
</evidence>